<sequence>MPTVSSNARVIDDDFFEDRKAEPESSEIMSPPDPDSARQSTNFMSAATVFVRTDHLSSTNDSSPPPEEPKPSLVM</sequence>
<dbReference type="Proteomes" id="UP000050761">
    <property type="component" value="Unassembled WGS sequence"/>
</dbReference>
<reference evidence="4" key="2">
    <citation type="submission" date="2019-09" db="UniProtKB">
        <authorList>
            <consortium name="WormBaseParasite"/>
        </authorList>
    </citation>
    <scope>IDENTIFICATION</scope>
</reference>
<reference evidence="2 3" key="1">
    <citation type="submission" date="2018-11" db="EMBL/GenBank/DDBJ databases">
        <authorList>
            <consortium name="Pathogen Informatics"/>
        </authorList>
    </citation>
    <scope>NUCLEOTIDE SEQUENCE [LARGE SCALE GENOMIC DNA]</scope>
</reference>
<accession>A0A183FL70</accession>
<accession>A0A3P8BQK8</accession>
<evidence type="ECO:0000313" key="3">
    <source>
        <dbReference type="Proteomes" id="UP000050761"/>
    </source>
</evidence>
<proteinExistence type="predicted"/>
<dbReference type="EMBL" id="UZAH01026018">
    <property type="protein sequence ID" value="VDO74342.1"/>
    <property type="molecule type" value="Genomic_DNA"/>
</dbReference>
<gene>
    <name evidence="2" type="ORF">HPBE_LOCUS7966</name>
</gene>
<evidence type="ECO:0000256" key="1">
    <source>
        <dbReference type="SAM" id="MobiDB-lite"/>
    </source>
</evidence>
<evidence type="ECO:0000313" key="4">
    <source>
        <dbReference type="WBParaSite" id="HPBE_0000796501-mRNA-1"/>
    </source>
</evidence>
<keyword evidence="3" id="KW-1185">Reference proteome</keyword>
<dbReference type="AlphaFoldDB" id="A0A183FL70"/>
<evidence type="ECO:0000313" key="2">
    <source>
        <dbReference type="EMBL" id="VDO74342.1"/>
    </source>
</evidence>
<dbReference type="WBParaSite" id="HPBE_0000796501-mRNA-1">
    <property type="protein sequence ID" value="HPBE_0000796501-mRNA-1"/>
    <property type="gene ID" value="HPBE_0000796501"/>
</dbReference>
<feature type="region of interest" description="Disordered" evidence="1">
    <location>
        <begin position="1"/>
        <end position="75"/>
    </location>
</feature>
<protein>
    <submittedName>
        <fullName evidence="2 4">Uncharacterized protein</fullName>
    </submittedName>
</protein>
<name>A0A183FL70_HELPZ</name>
<dbReference type="OrthoDB" id="5838109at2759"/>
<organism evidence="3 4">
    <name type="scientific">Heligmosomoides polygyrus</name>
    <name type="common">Parasitic roundworm</name>
    <dbReference type="NCBI Taxonomy" id="6339"/>
    <lineage>
        <taxon>Eukaryota</taxon>
        <taxon>Metazoa</taxon>
        <taxon>Ecdysozoa</taxon>
        <taxon>Nematoda</taxon>
        <taxon>Chromadorea</taxon>
        <taxon>Rhabditida</taxon>
        <taxon>Rhabditina</taxon>
        <taxon>Rhabditomorpha</taxon>
        <taxon>Strongyloidea</taxon>
        <taxon>Heligmosomidae</taxon>
        <taxon>Heligmosomoides</taxon>
    </lineage>
</organism>